<keyword evidence="2" id="KW-0812">Transmembrane</keyword>
<feature type="transmembrane region" description="Helical" evidence="2">
    <location>
        <begin position="59"/>
        <end position="80"/>
    </location>
</feature>
<protein>
    <submittedName>
        <fullName evidence="3">Uncharacterized protein</fullName>
    </submittedName>
</protein>
<feature type="transmembrane region" description="Helical" evidence="2">
    <location>
        <begin position="20"/>
        <end position="38"/>
    </location>
</feature>
<sequence>MAPVPLMIFWEGYVPPAISTAHVLLVTYLTFVVSRGLYRSYLELPPSQATRSRKSRRRQLVPIFAALALVSLAHAVYIGFDYALLSYKVWAARKDIALPIKYAPDIQNSASLRFEYDFNEKLKPILQRLWGHGGIFSIRDSQILAHASRWLAETPIYADAFEIVTEKARRHWWGQQLDLAMLSWTLLLSIEGRRRNIPFTWAYLGLAHLVGLSFAQNLFHVALLLTPAPVPSTPSDGLPGSWYIRTRDSIVPPKPLNWCPHPLLYLFCYALNGGAIFLAPALAGTASSVRLLAATRALTFLPLLLPYLVPESWGTVHPHPHRAYSSFSALFRLLSGVSLALHARATLAALARAAYDDHRHRHSALMHIDAEKLAAWERTTYGLGRILGARFHHPSSTAPPGMSSSRPPASACGLRHSLTRHYRREEILARTGITTASRSATPSPEPARLRSRQAKFLARQPSTSDDEEDQGGRRGRLRPDTP</sequence>
<proteinExistence type="predicted"/>
<dbReference type="OrthoDB" id="2126185at2759"/>
<evidence type="ECO:0000313" key="3">
    <source>
        <dbReference type="EMBL" id="CAI4218793.1"/>
    </source>
</evidence>
<feature type="compositionally biased region" description="Polar residues" evidence="1">
    <location>
        <begin position="432"/>
        <end position="442"/>
    </location>
</feature>
<feature type="transmembrane region" description="Helical" evidence="2">
    <location>
        <begin position="263"/>
        <end position="284"/>
    </location>
</feature>
<reference evidence="3" key="1">
    <citation type="submission" date="2022-11" db="EMBL/GenBank/DDBJ databases">
        <authorList>
            <person name="Scott C."/>
            <person name="Bruce N."/>
        </authorList>
    </citation>
    <scope>NUCLEOTIDE SEQUENCE</scope>
</reference>
<feature type="transmembrane region" description="Helical" evidence="2">
    <location>
        <begin position="202"/>
        <end position="225"/>
    </location>
</feature>
<keyword evidence="2" id="KW-1133">Transmembrane helix</keyword>
<dbReference type="EMBL" id="CALLCH030000018">
    <property type="protein sequence ID" value="CAI4218793.1"/>
    <property type="molecule type" value="Genomic_DNA"/>
</dbReference>
<accession>A0A9P1HA22</accession>
<name>A0A9P1HA22_9PEZI</name>
<keyword evidence="4" id="KW-1185">Reference proteome</keyword>
<evidence type="ECO:0000256" key="2">
    <source>
        <dbReference type="SAM" id="Phobius"/>
    </source>
</evidence>
<dbReference type="Proteomes" id="UP000838763">
    <property type="component" value="Unassembled WGS sequence"/>
</dbReference>
<gene>
    <name evidence="3" type="ORF">PPNO1_LOCUS8367</name>
</gene>
<feature type="region of interest" description="Disordered" evidence="1">
    <location>
        <begin position="429"/>
        <end position="482"/>
    </location>
</feature>
<feature type="transmembrane region" description="Helical" evidence="2">
    <location>
        <begin position="329"/>
        <end position="351"/>
    </location>
</feature>
<evidence type="ECO:0000313" key="4">
    <source>
        <dbReference type="Proteomes" id="UP000838763"/>
    </source>
</evidence>
<dbReference type="AlphaFoldDB" id="A0A9P1HA22"/>
<feature type="region of interest" description="Disordered" evidence="1">
    <location>
        <begin position="392"/>
        <end position="412"/>
    </location>
</feature>
<comment type="caution">
    <text evidence="3">The sequence shown here is derived from an EMBL/GenBank/DDBJ whole genome shotgun (WGS) entry which is preliminary data.</text>
</comment>
<organism evidence="3 4">
    <name type="scientific">Parascedosporium putredinis</name>
    <dbReference type="NCBI Taxonomy" id="1442378"/>
    <lineage>
        <taxon>Eukaryota</taxon>
        <taxon>Fungi</taxon>
        <taxon>Dikarya</taxon>
        <taxon>Ascomycota</taxon>
        <taxon>Pezizomycotina</taxon>
        <taxon>Sordariomycetes</taxon>
        <taxon>Hypocreomycetidae</taxon>
        <taxon>Microascales</taxon>
        <taxon>Microascaceae</taxon>
        <taxon>Parascedosporium</taxon>
    </lineage>
</organism>
<keyword evidence="2" id="KW-0472">Membrane</keyword>
<feature type="transmembrane region" description="Helical" evidence="2">
    <location>
        <begin position="291"/>
        <end position="309"/>
    </location>
</feature>
<feature type="compositionally biased region" description="Polar residues" evidence="1">
    <location>
        <begin position="394"/>
        <end position="407"/>
    </location>
</feature>
<evidence type="ECO:0000256" key="1">
    <source>
        <dbReference type="SAM" id="MobiDB-lite"/>
    </source>
</evidence>